<dbReference type="EMBL" id="JOPB01000003">
    <property type="protein sequence ID" value="OUI78882.1"/>
    <property type="molecule type" value="Genomic_DNA"/>
</dbReference>
<protein>
    <recommendedName>
        <fullName evidence="4 9">Dihydropteroate synthase</fullName>
        <shortName evidence="9">DHPS</shortName>
        <ecNumber evidence="4 9">2.5.1.15</ecNumber>
    </recommendedName>
    <alternativeName>
        <fullName evidence="9">Dihydropteroate pyrophosphorylase</fullName>
    </alternativeName>
</protein>
<keyword evidence="8 9" id="KW-0289">Folate biosynthesis</keyword>
<dbReference type="NCBIfam" id="TIGR01496">
    <property type="entry name" value="DHPS"/>
    <property type="match status" value="1"/>
</dbReference>
<dbReference type="PANTHER" id="PTHR20941:SF1">
    <property type="entry name" value="FOLIC ACID SYNTHESIS PROTEIN FOL1"/>
    <property type="match status" value="1"/>
</dbReference>
<comment type="catalytic activity">
    <reaction evidence="1">
        <text>(7,8-dihydropterin-6-yl)methyl diphosphate + 4-aminobenzoate = 7,8-dihydropteroate + diphosphate</text>
        <dbReference type="Rhea" id="RHEA:19949"/>
        <dbReference type="ChEBI" id="CHEBI:17836"/>
        <dbReference type="ChEBI" id="CHEBI:17839"/>
        <dbReference type="ChEBI" id="CHEBI:33019"/>
        <dbReference type="ChEBI" id="CHEBI:72950"/>
        <dbReference type="EC" id="2.5.1.15"/>
    </reaction>
</comment>
<keyword evidence="7 9" id="KW-0460">Magnesium</keyword>
<evidence type="ECO:0000256" key="6">
    <source>
        <dbReference type="ARBA" id="ARBA00022723"/>
    </source>
</evidence>
<dbReference type="PROSITE" id="PS00792">
    <property type="entry name" value="DHPS_1"/>
    <property type="match status" value="1"/>
</dbReference>
<evidence type="ECO:0000256" key="9">
    <source>
        <dbReference type="RuleBase" id="RU361205"/>
    </source>
</evidence>
<dbReference type="GO" id="GO:0046656">
    <property type="term" value="P:folic acid biosynthetic process"/>
    <property type="evidence" value="ECO:0007669"/>
    <property type="project" value="UniProtKB-KW"/>
</dbReference>
<reference evidence="12" key="1">
    <citation type="submission" date="2014-06" db="EMBL/GenBank/DDBJ databases">
        <authorList>
            <person name="Winans N.J."/>
            <person name="Newell P.D."/>
            <person name="Douglas A.E."/>
        </authorList>
    </citation>
    <scope>NUCLEOTIDE SEQUENCE [LARGE SCALE GENOMIC DNA]</scope>
    <source>
        <strain evidence="12">DmL_052</strain>
    </source>
</reference>
<evidence type="ECO:0000256" key="4">
    <source>
        <dbReference type="ARBA" id="ARBA00012458"/>
    </source>
</evidence>
<keyword evidence="6 9" id="KW-0479">Metal-binding</keyword>
<dbReference type="InterPro" id="IPR045031">
    <property type="entry name" value="DHP_synth-like"/>
</dbReference>
<proteinExistence type="inferred from homology"/>
<dbReference type="UniPathway" id="UPA00077">
    <property type="reaction ID" value="UER00156"/>
</dbReference>
<dbReference type="PANTHER" id="PTHR20941">
    <property type="entry name" value="FOLATE SYNTHESIS PROTEINS"/>
    <property type="match status" value="1"/>
</dbReference>
<evidence type="ECO:0000256" key="5">
    <source>
        <dbReference type="ARBA" id="ARBA00022679"/>
    </source>
</evidence>
<keyword evidence="12" id="KW-1185">Reference proteome</keyword>
<evidence type="ECO:0000256" key="1">
    <source>
        <dbReference type="ARBA" id="ARBA00000012"/>
    </source>
</evidence>
<comment type="caution">
    <text evidence="11">The sequence shown here is derived from an EMBL/GenBank/DDBJ whole genome shotgun (WGS) entry which is preliminary data.</text>
</comment>
<comment type="function">
    <text evidence="9">Catalyzes the condensation of para-aminobenzoate (pABA) with 6-hydroxymethyl-7,8-dihydropterin diphosphate (DHPt-PP) to form 7,8-dihydropteroate (H2Pte), the immediate precursor of folate derivatives.</text>
</comment>
<comment type="similarity">
    <text evidence="9">Belongs to the DHPS family.</text>
</comment>
<dbReference type="GO" id="GO:0046872">
    <property type="term" value="F:metal ion binding"/>
    <property type="evidence" value="ECO:0007669"/>
    <property type="project" value="UniProtKB-KW"/>
</dbReference>
<gene>
    <name evidence="11" type="ORF">HK18_05675</name>
</gene>
<dbReference type="Pfam" id="PF00809">
    <property type="entry name" value="Pterin_bind"/>
    <property type="match status" value="1"/>
</dbReference>
<evidence type="ECO:0000313" key="12">
    <source>
        <dbReference type="Proteomes" id="UP000194946"/>
    </source>
</evidence>
<dbReference type="GO" id="GO:0046654">
    <property type="term" value="P:tetrahydrofolate biosynthetic process"/>
    <property type="evidence" value="ECO:0007669"/>
    <property type="project" value="UniProtKB-UniPathway"/>
</dbReference>
<sequence>MTQNKLFLEPLAFLYDDIATQAIQEKKAYPFLGQQRLAFSMVRQVNDCLHNSIIPVNGCPKIWHSKIQQLSLPLPMAGLPDGPLVMGILNVTPDSFSDGGKHYNCSDAVRAGHQMVKDGAAIIDIGGESTRPGSQAIAAQEECGRILPVIQQLRGCGALISVDTRHAYTMRYALEAGADIINDISALEDPESAQVIAQAQCPVILMHMRGTPQTMVEYASYDHIVLDVLSELSKKIEIAEHAGICRDQIIIDPGIGFAKNQQHNLLLIKHLSVFSSLGCRLLLAVSRKRFIREIMNNMHCDHYDWGTVVSSLPFMLFGNGIIRVHNVPAMVQSIKVWQALH</sequence>
<dbReference type="EC" id="2.5.1.15" evidence="4 9"/>
<dbReference type="Gene3D" id="3.20.20.20">
    <property type="entry name" value="Dihydropteroate synthase-like"/>
    <property type="match status" value="1"/>
</dbReference>
<dbReference type="GO" id="GO:0004156">
    <property type="term" value="F:dihydropteroate synthase activity"/>
    <property type="evidence" value="ECO:0007669"/>
    <property type="project" value="UniProtKB-EC"/>
</dbReference>
<dbReference type="InterPro" id="IPR011005">
    <property type="entry name" value="Dihydropteroate_synth-like_sf"/>
</dbReference>
<dbReference type="InterPro" id="IPR000489">
    <property type="entry name" value="Pterin-binding_dom"/>
</dbReference>
<dbReference type="SUPFAM" id="SSF51717">
    <property type="entry name" value="Dihydropteroate synthetase-like"/>
    <property type="match status" value="1"/>
</dbReference>
<name>A0A251ZW66_9PROT</name>
<feature type="domain" description="Pterin-binding" evidence="10">
    <location>
        <begin position="83"/>
        <end position="335"/>
    </location>
</feature>
<dbReference type="InterPro" id="IPR006390">
    <property type="entry name" value="DHP_synth_dom"/>
</dbReference>
<keyword evidence="5 9" id="KW-0808">Transferase</keyword>
<evidence type="ECO:0000256" key="2">
    <source>
        <dbReference type="ARBA" id="ARBA00001946"/>
    </source>
</evidence>
<evidence type="ECO:0000313" key="11">
    <source>
        <dbReference type="EMBL" id="OUI78882.1"/>
    </source>
</evidence>
<dbReference type="PROSITE" id="PS50972">
    <property type="entry name" value="PTERIN_BINDING"/>
    <property type="match status" value="1"/>
</dbReference>
<accession>A0A251ZW66</accession>
<comment type="cofactor">
    <cofactor evidence="2 9">
        <name>Mg(2+)</name>
        <dbReference type="ChEBI" id="CHEBI:18420"/>
    </cofactor>
</comment>
<comment type="pathway">
    <text evidence="3 9">Cofactor biosynthesis; tetrahydrofolate biosynthesis; 7,8-dihydrofolate from 2-amino-4-hydroxy-6-hydroxymethyl-7,8-dihydropteridine diphosphate and 4-aminobenzoate: step 1/2.</text>
</comment>
<evidence type="ECO:0000256" key="8">
    <source>
        <dbReference type="ARBA" id="ARBA00022909"/>
    </source>
</evidence>
<dbReference type="GO" id="GO:0005829">
    <property type="term" value="C:cytosol"/>
    <property type="evidence" value="ECO:0007669"/>
    <property type="project" value="TreeGrafter"/>
</dbReference>
<evidence type="ECO:0000259" key="10">
    <source>
        <dbReference type="PROSITE" id="PS50972"/>
    </source>
</evidence>
<dbReference type="AlphaFoldDB" id="A0A251ZW66"/>
<evidence type="ECO:0000256" key="7">
    <source>
        <dbReference type="ARBA" id="ARBA00022842"/>
    </source>
</evidence>
<dbReference type="Proteomes" id="UP000194946">
    <property type="component" value="Unassembled WGS sequence"/>
</dbReference>
<evidence type="ECO:0000256" key="3">
    <source>
        <dbReference type="ARBA" id="ARBA00004763"/>
    </source>
</evidence>
<dbReference type="RefSeq" id="WP_008853501.1">
    <property type="nucleotide sequence ID" value="NZ_JOPB01000003.1"/>
</dbReference>
<dbReference type="CDD" id="cd00739">
    <property type="entry name" value="DHPS"/>
    <property type="match status" value="1"/>
</dbReference>
<organism evidence="11 12">
    <name type="scientific">Commensalibacter intestini</name>
    <dbReference type="NCBI Taxonomy" id="479936"/>
    <lineage>
        <taxon>Bacteria</taxon>
        <taxon>Pseudomonadati</taxon>
        <taxon>Pseudomonadota</taxon>
        <taxon>Alphaproteobacteria</taxon>
        <taxon>Acetobacterales</taxon>
        <taxon>Acetobacteraceae</taxon>
    </lineage>
</organism>
<dbReference type="PROSITE" id="PS00793">
    <property type="entry name" value="DHPS_2"/>
    <property type="match status" value="1"/>
</dbReference>